<dbReference type="InterPro" id="IPR005269">
    <property type="entry name" value="LOG"/>
</dbReference>
<evidence type="ECO:0000256" key="1">
    <source>
        <dbReference type="ARBA" id="ARBA00000274"/>
    </source>
</evidence>
<name>A0A146G7A5_TERSA</name>
<dbReference type="PANTHER" id="PTHR43393">
    <property type="entry name" value="CYTOKININ RIBOSIDE 5'-MONOPHOSPHATE PHOSPHORIBOHYDROLASE"/>
    <property type="match status" value="1"/>
</dbReference>
<comment type="catalytic activity">
    <reaction evidence="1">
        <text>AMP + H2O = D-ribose 5-phosphate + adenine</text>
        <dbReference type="Rhea" id="RHEA:20129"/>
        <dbReference type="ChEBI" id="CHEBI:15377"/>
        <dbReference type="ChEBI" id="CHEBI:16708"/>
        <dbReference type="ChEBI" id="CHEBI:78346"/>
        <dbReference type="ChEBI" id="CHEBI:456215"/>
        <dbReference type="EC" id="3.2.2.4"/>
    </reaction>
</comment>
<evidence type="ECO:0000256" key="2">
    <source>
        <dbReference type="ARBA" id="ARBA00011985"/>
    </source>
</evidence>
<dbReference type="NCBIfam" id="TIGR00730">
    <property type="entry name" value="Rossman fold protein, TIGR00730 family"/>
    <property type="match status" value="1"/>
</dbReference>
<dbReference type="SUPFAM" id="SSF102405">
    <property type="entry name" value="MCP/YpsA-like"/>
    <property type="match status" value="1"/>
</dbReference>
<keyword evidence="5" id="KW-1185">Reference proteome</keyword>
<dbReference type="InterPro" id="IPR031100">
    <property type="entry name" value="LOG_fam"/>
</dbReference>
<dbReference type="GO" id="GO:0005829">
    <property type="term" value="C:cytosol"/>
    <property type="evidence" value="ECO:0007669"/>
    <property type="project" value="TreeGrafter"/>
</dbReference>
<dbReference type="InParanoid" id="A0A146G7A5"/>
<dbReference type="PANTHER" id="PTHR43393:SF2">
    <property type="entry name" value="CYTOKININ RIBOSIDE 5'-MONOPHOSPHATE PHOSPHORIBOHYDROLASE"/>
    <property type="match status" value="1"/>
</dbReference>
<dbReference type="STRING" id="690879.TSACC_21664"/>
<dbReference type="EC" id="3.2.2.4" evidence="2"/>
<organism evidence="4 5">
    <name type="scientific">Terrimicrobium sacchariphilum</name>
    <dbReference type="NCBI Taxonomy" id="690879"/>
    <lineage>
        <taxon>Bacteria</taxon>
        <taxon>Pseudomonadati</taxon>
        <taxon>Verrucomicrobiota</taxon>
        <taxon>Terrimicrobiia</taxon>
        <taxon>Terrimicrobiales</taxon>
        <taxon>Terrimicrobiaceae</taxon>
        <taxon>Terrimicrobium</taxon>
    </lineage>
</organism>
<dbReference type="AlphaFoldDB" id="A0A146G7A5"/>
<dbReference type="GO" id="GO:0008714">
    <property type="term" value="F:AMP nucleosidase activity"/>
    <property type="evidence" value="ECO:0007669"/>
    <property type="project" value="UniProtKB-EC"/>
</dbReference>
<comment type="caution">
    <text evidence="4">The sequence shown here is derived from an EMBL/GenBank/DDBJ whole genome shotgun (WGS) entry which is preliminary data.</text>
</comment>
<dbReference type="GO" id="GO:0009691">
    <property type="term" value="P:cytokinin biosynthetic process"/>
    <property type="evidence" value="ECO:0007669"/>
    <property type="project" value="InterPro"/>
</dbReference>
<dbReference type="Proteomes" id="UP000076023">
    <property type="component" value="Unassembled WGS sequence"/>
</dbReference>
<gene>
    <name evidence="4" type="ORF">TSACC_21664</name>
</gene>
<reference evidence="5" key="1">
    <citation type="journal article" date="2017" name="Genome Announc.">
        <title>Draft Genome Sequence of Terrimicrobium sacchariphilum NM-5T, a Facultative Anaerobic Soil Bacterium of the Class Spartobacteria.</title>
        <authorList>
            <person name="Qiu Y.L."/>
            <person name="Tourlousse D.M."/>
            <person name="Matsuura N."/>
            <person name="Ohashi A."/>
            <person name="Sekiguchi Y."/>
        </authorList>
    </citation>
    <scope>NUCLEOTIDE SEQUENCE [LARGE SCALE GENOMIC DNA]</scope>
    <source>
        <strain evidence="5">NM-5</strain>
    </source>
</reference>
<dbReference type="EMBL" id="BDCO01000002">
    <property type="protein sequence ID" value="GAT33252.1"/>
    <property type="molecule type" value="Genomic_DNA"/>
</dbReference>
<dbReference type="Pfam" id="PF03641">
    <property type="entry name" value="Lysine_decarbox"/>
    <property type="match status" value="1"/>
</dbReference>
<dbReference type="RefSeq" id="WP_075079009.1">
    <property type="nucleotide sequence ID" value="NZ_BDCO01000002.1"/>
</dbReference>
<evidence type="ECO:0000256" key="3">
    <source>
        <dbReference type="ARBA" id="ARBA00031983"/>
    </source>
</evidence>
<dbReference type="Gene3D" id="3.40.50.450">
    <property type="match status" value="1"/>
</dbReference>
<sequence length="340" mass="38362">MKDKEKADLIKSLISDVAQGRQAELLEEMVETVLRFGRDGAGIADLKLYSRAVRELRYATSVFSKYHGIRKVAVFGSARTKRESQEYQLAREFARRIVQHGYMIITGGGDGIMGAAQEGAGAEKSFGLNIRLPFEQRANEVIDGDPKLINFRYFFTRKLHFVKETHAFVLFPGGFGTHDEGFEVLTLMQTGKSAIVPIVFVDRPNGHYWETWRRFVSLDLLQQGLISPSDLNLFKITHSIEEAEAEILQFYKNFHSYRWVRQAMVIRIRQRLSDTALDALNRDFASLLVDGTITQGPALPEEAAEVQLADLPRIVLTPTKHDFGGIRALIDAINAAETQE</sequence>
<dbReference type="InterPro" id="IPR052341">
    <property type="entry name" value="LOG_family_nucleotidases"/>
</dbReference>
<protein>
    <recommendedName>
        <fullName evidence="3">AMP nucleosidase</fullName>
        <ecNumber evidence="2">3.2.2.4</ecNumber>
    </recommendedName>
    <alternativeName>
        <fullName evidence="3">AMP nucleosidase</fullName>
    </alternativeName>
</protein>
<evidence type="ECO:0000313" key="5">
    <source>
        <dbReference type="Proteomes" id="UP000076023"/>
    </source>
</evidence>
<dbReference type="OrthoDB" id="9801098at2"/>
<evidence type="ECO:0000313" key="4">
    <source>
        <dbReference type="EMBL" id="GAT33252.1"/>
    </source>
</evidence>
<proteinExistence type="predicted"/>
<accession>A0A146G7A5</accession>